<dbReference type="AlphaFoldDB" id="E7QZN0"/>
<reference evidence="2 4" key="1">
    <citation type="journal article" date="2014" name="ISME J.">
        <title>Trehalose/2-sulfotrehalose biosynthesis and glycine-betaine uptake are widely spread mechanisms for osmoadaptation in the Halobacteriales.</title>
        <authorList>
            <person name="Youssef N.H."/>
            <person name="Savage-Ashlock K.N."/>
            <person name="McCully A.L."/>
            <person name="Luedtke B."/>
            <person name="Shaw E.I."/>
            <person name="Hoff W.D."/>
            <person name="Elshahed M.S."/>
        </authorList>
    </citation>
    <scope>NUCLEOTIDE SEQUENCE [LARGE SCALE GENOMIC DNA]</scope>
    <source>
        <strain evidence="2 4">DX253</strain>
    </source>
</reference>
<evidence type="ECO:0000313" key="5">
    <source>
        <dbReference type="Proteomes" id="UP000184203"/>
    </source>
</evidence>
<dbReference type="Proteomes" id="UP000184203">
    <property type="component" value="Unassembled WGS sequence"/>
</dbReference>
<dbReference type="EMBL" id="FRAN01000004">
    <property type="protein sequence ID" value="SHL07091.1"/>
    <property type="molecule type" value="Genomic_DNA"/>
</dbReference>
<keyword evidence="1" id="KW-0812">Transmembrane</keyword>
<dbReference type="EMBL" id="AEMG01000029">
    <property type="protein sequence ID" value="EFW90151.1"/>
    <property type="molecule type" value="Genomic_DNA"/>
</dbReference>
<dbReference type="PATRIC" id="fig|797209.4.peg.4157"/>
<sequence>MAIAGSTIPDFPDFSDFWIAFLLASVISLFMWAAIIKLI</sequence>
<evidence type="ECO:0000313" key="2">
    <source>
        <dbReference type="EMBL" id="EFW90151.1"/>
    </source>
</evidence>
<evidence type="ECO:0000313" key="3">
    <source>
        <dbReference type="EMBL" id="SHL07091.1"/>
    </source>
</evidence>
<reference evidence="5" key="2">
    <citation type="submission" date="2016-11" db="EMBL/GenBank/DDBJ databases">
        <authorList>
            <person name="Varghese N."/>
            <person name="Submissions S."/>
        </authorList>
    </citation>
    <scope>NUCLEOTIDE SEQUENCE [LARGE SCALE GENOMIC DNA]</scope>
    <source>
        <strain evidence="5">DX253</strain>
    </source>
</reference>
<protein>
    <submittedName>
        <fullName evidence="2">Uncharacterized protein</fullName>
    </submittedName>
</protein>
<keyword evidence="1" id="KW-0472">Membrane</keyword>
<evidence type="ECO:0000256" key="1">
    <source>
        <dbReference type="SAM" id="Phobius"/>
    </source>
</evidence>
<name>E7QZN0_HALPU</name>
<gene>
    <name evidence="3" type="ORF">SAMN05444342_2916</name>
    <name evidence="2" type="ORF">ZOD2009_21197</name>
</gene>
<reference evidence="3" key="3">
    <citation type="submission" date="2016-11" db="EMBL/GenBank/DDBJ databases">
        <authorList>
            <person name="Jaros S."/>
            <person name="Januszkiewicz K."/>
            <person name="Wedrychowicz H."/>
        </authorList>
    </citation>
    <scope>NUCLEOTIDE SEQUENCE [LARGE SCALE GENOMIC DNA]</scope>
    <source>
        <strain evidence="3">DX253</strain>
    </source>
</reference>
<organism evidence="2 4">
    <name type="scientific">Haladaptatus paucihalophilus DX253</name>
    <dbReference type="NCBI Taxonomy" id="797209"/>
    <lineage>
        <taxon>Archaea</taxon>
        <taxon>Methanobacteriati</taxon>
        <taxon>Methanobacteriota</taxon>
        <taxon>Stenosarchaea group</taxon>
        <taxon>Halobacteria</taxon>
        <taxon>Halobacteriales</taxon>
        <taxon>Haladaptataceae</taxon>
        <taxon>Haladaptatus</taxon>
    </lineage>
</organism>
<proteinExistence type="predicted"/>
<feature type="transmembrane region" description="Helical" evidence="1">
    <location>
        <begin position="17"/>
        <end position="36"/>
    </location>
</feature>
<keyword evidence="1" id="KW-1133">Transmembrane helix</keyword>
<dbReference type="Proteomes" id="UP000003751">
    <property type="component" value="Unassembled WGS sequence"/>
</dbReference>
<evidence type="ECO:0000313" key="4">
    <source>
        <dbReference type="Proteomes" id="UP000003751"/>
    </source>
</evidence>
<accession>E7QZN0</accession>
<keyword evidence="5" id="KW-1185">Reference proteome</keyword>